<dbReference type="RefSeq" id="WP_090511211.1">
    <property type="nucleotide sequence ID" value="NZ_CWKH01000001.1"/>
</dbReference>
<accession>A0A0H5RKN9</accession>
<name>A0A0H5RKN9_9MYCO</name>
<dbReference type="OrthoDB" id="4158640at2"/>
<proteinExistence type="predicted"/>
<keyword evidence="1" id="KW-0378">Hydrolase</keyword>
<dbReference type="GO" id="GO:0016787">
    <property type="term" value="F:hydrolase activity"/>
    <property type="evidence" value="ECO:0007669"/>
    <property type="project" value="UniProtKB-KW"/>
</dbReference>
<dbReference type="Gene3D" id="3.40.50.1820">
    <property type="entry name" value="alpha/beta hydrolase"/>
    <property type="match status" value="1"/>
</dbReference>
<dbReference type="EMBL" id="CWKH01000001">
    <property type="protein sequence ID" value="CRZ14311.1"/>
    <property type="molecule type" value="Genomic_DNA"/>
</dbReference>
<dbReference type="AlphaFoldDB" id="A0A0H5RKN9"/>
<sequence>MYFTSETSASGVTERSFILDEITGVLWSPTVGTVGSPLLLLGHSGGMHKKAPGLVATALHSVTRHGFAVVAIDAPGHGDRARNPEDQRWNAAIHRAREARRPIAPIVTEYSMSLAERAVPEWKATLDALQALPDVGAGVPIGYGGVSLGVVTGLLLTAVEARIAAVSFGAAFVDDDALLEAARKITVPVEYRIPWEAEEFDRTSGLALFDAFASKEKALHARSGRHHPTPDYERDSSAQFFARHLLRAADTFSSGADPG</sequence>
<gene>
    <name evidence="1" type="ORF">BN2156_01159</name>
</gene>
<reference evidence="2" key="1">
    <citation type="submission" date="2015-07" db="EMBL/GenBank/DDBJ databases">
        <authorList>
            <person name="Urmite Genomes"/>
        </authorList>
    </citation>
    <scope>NUCLEOTIDE SEQUENCE [LARGE SCALE GENOMIC DNA]</scope>
    <source>
        <strain evidence="2">type strain: ATCC 49404</strain>
    </source>
</reference>
<dbReference type="STRING" id="146018.BN2156_01159"/>
<dbReference type="InterPro" id="IPR029058">
    <property type="entry name" value="AB_hydrolase_fold"/>
</dbReference>
<keyword evidence="2" id="KW-1185">Reference proteome</keyword>
<evidence type="ECO:0000313" key="1">
    <source>
        <dbReference type="EMBL" id="CRZ14311.1"/>
    </source>
</evidence>
<organism evidence="1 2">
    <name type="scientific">Mycolicibacterium neworleansense</name>
    <dbReference type="NCBI Taxonomy" id="146018"/>
    <lineage>
        <taxon>Bacteria</taxon>
        <taxon>Bacillati</taxon>
        <taxon>Actinomycetota</taxon>
        <taxon>Actinomycetes</taxon>
        <taxon>Mycobacteriales</taxon>
        <taxon>Mycobacteriaceae</taxon>
        <taxon>Mycolicibacterium</taxon>
    </lineage>
</organism>
<dbReference type="Proteomes" id="UP000199147">
    <property type="component" value="Unassembled WGS sequence"/>
</dbReference>
<evidence type="ECO:0000313" key="2">
    <source>
        <dbReference type="Proteomes" id="UP000199147"/>
    </source>
</evidence>
<dbReference type="SUPFAM" id="SSF53474">
    <property type="entry name" value="alpha/beta-Hydrolases"/>
    <property type="match status" value="1"/>
</dbReference>
<protein>
    <submittedName>
        <fullName evidence="1">Alpha/beta hydrolase family protein</fullName>
    </submittedName>
</protein>